<name>A0A537IR92_9BACT</name>
<evidence type="ECO:0000256" key="1">
    <source>
        <dbReference type="ARBA" id="ARBA00008343"/>
    </source>
</evidence>
<dbReference type="InterPro" id="IPR005759">
    <property type="entry name" value="Nth"/>
</dbReference>
<gene>
    <name evidence="12 14" type="primary">nth</name>
    <name evidence="14" type="ORF">E6H05_08920</name>
</gene>
<comment type="cofactor">
    <cofactor evidence="12">
        <name>[4Fe-4S] cluster</name>
        <dbReference type="ChEBI" id="CHEBI:49883"/>
    </cofactor>
    <text evidence="12">Binds 1 [4Fe-4S] cluster.</text>
</comment>
<dbReference type="PANTHER" id="PTHR10359">
    <property type="entry name" value="A/G-SPECIFIC ADENINE GLYCOSYLASE/ENDONUCLEASE III"/>
    <property type="match status" value="1"/>
</dbReference>
<dbReference type="GO" id="GO:0019104">
    <property type="term" value="F:DNA N-glycosylase activity"/>
    <property type="evidence" value="ECO:0007669"/>
    <property type="project" value="UniProtKB-UniRule"/>
</dbReference>
<evidence type="ECO:0000256" key="10">
    <source>
        <dbReference type="ARBA" id="ARBA00023239"/>
    </source>
</evidence>
<dbReference type="SUPFAM" id="SSF48150">
    <property type="entry name" value="DNA-glycosylase"/>
    <property type="match status" value="1"/>
</dbReference>
<comment type="caution">
    <text evidence="14">The sequence shown here is derived from an EMBL/GenBank/DDBJ whole genome shotgun (WGS) entry which is preliminary data.</text>
</comment>
<dbReference type="HAMAP" id="MF_00942">
    <property type="entry name" value="Nth"/>
    <property type="match status" value="1"/>
</dbReference>
<dbReference type="Pfam" id="PF00730">
    <property type="entry name" value="HhH-GPD"/>
    <property type="match status" value="1"/>
</dbReference>
<keyword evidence="2 12" id="KW-0004">4Fe-4S</keyword>
<dbReference type="SMART" id="SM00525">
    <property type="entry name" value="FES"/>
    <property type="match status" value="1"/>
</dbReference>
<keyword evidence="4 12" id="KW-0227">DNA damage</keyword>
<evidence type="ECO:0000256" key="2">
    <source>
        <dbReference type="ARBA" id="ARBA00022485"/>
    </source>
</evidence>
<reference evidence="14 15" key="1">
    <citation type="journal article" date="2019" name="Nat. Microbiol.">
        <title>Mediterranean grassland soil C-N compound turnover is dependent on rainfall and depth, and is mediated by genomically divergent microorganisms.</title>
        <authorList>
            <person name="Diamond S."/>
            <person name="Andeer P.F."/>
            <person name="Li Z."/>
            <person name="Crits-Christoph A."/>
            <person name="Burstein D."/>
            <person name="Anantharaman K."/>
            <person name="Lane K.R."/>
            <person name="Thomas B.C."/>
            <person name="Pan C."/>
            <person name="Northen T.R."/>
            <person name="Banfield J.F."/>
        </authorList>
    </citation>
    <scope>NUCLEOTIDE SEQUENCE [LARGE SCALE GENOMIC DNA]</scope>
    <source>
        <strain evidence="14">NP_8</strain>
    </source>
</reference>
<keyword evidence="14" id="KW-0255">Endonuclease</keyword>
<keyword evidence="3 12" id="KW-0479">Metal-binding</keyword>
<keyword evidence="6 12" id="KW-0408">Iron</keyword>
<feature type="binding site" evidence="12">
    <location>
        <position position="233"/>
    </location>
    <ligand>
        <name>[4Fe-4S] cluster</name>
        <dbReference type="ChEBI" id="CHEBI:49883"/>
    </ligand>
</feature>
<dbReference type="Gene3D" id="1.10.340.30">
    <property type="entry name" value="Hypothetical protein, domain 2"/>
    <property type="match status" value="1"/>
</dbReference>
<dbReference type="EMBL" id="VBAP01000065">
    <property type="protein sequence ID" value="TMI73824.1"/>
    <property type="molecule type" value="Genomic_DNA"/>
</dbReference>
<keyword evidence="7 12" id="KW-0411">Iron-sulfur</keyword>
<dbReference type="InterPro" id="IPR023170">
    <property type="entry name" value="HhH_base_excis_C"/>
</dbReference>
<dbReference type="AlphaFoldDB" id="A0A537IR92"/>
<evidence type="ECO:0000256" key="8">
    <source>
        <dbReference type="ARBA" id="ARBA00023125"/>
    </source>
</evidence>
<dbReference type="InterPro" id="IPR011257">
    <property type="entry name" value="DNA_glycosylase"/>
</dbReference>
<comment type="function">
    <text evidence="12">DNA repair enzyme that has both DNA N-glycosylase activity and AP-lyase activity. The DNA N-glycosylase activity releases various damaged pyrimidines from DNA by cleaving the N-glycosidic bond, leaving an AP (apurinic/apyrimidinic) site. The AP-lyase activity cleaves the phosphodiester bond 3' to the AP site by a beta-elimination, leaving a 3'-terminal unsaturated sugar and a product with a terminal 5'-phosphate.</text>
</comment>
<dbReference type="GO" id="GO:0006285">
    <property type="term" value="P:base-excision repair, AP site formation"/>
    <property type="evidence" value="ECO:0007669"/>
    <property type="project" value="TreeGrafter"/>
</dbReference>
<evidence type="ECO:0000313" key="14">
    <source>
        <dbReference type="EMBL" id="TMI73824.1"/>
    </source>
</evidence>
<dbReference type="Gene3D" id="1.10.1670.10">
    <property type="entry name" value="Helix-hairpin-Helix base-excision DNA repair enzymes (C-terminal)"/>
    <property type="match status" value="1"/>
</dbReference>
<feature type="binding site" evidence="12">
    <location>
        <position position="217"/>
    </location>
    <ligand>
        <name>[4Fe-4S] cluster</name>
        <dbReference type="ChEBI" id="CHEBI:49883"/>
    </ligand>
</feature>
<dbReference type="InterPro" id="IPR003651">
    <property type="entry name" value="Endonuclease3_FeS-loop_motif"/>
</dbReference>
<keyword evidence="8 12" id="KW-0238">DNA-binding</keyword>
<organism evidence="14 15">
    <name type="scientific">Candidatus Segetimicrobium genomatis</name>
    <dbReference type="NCBI Taxonomy" id="2569760"/>
    <lineage>
        <taxon>Bacteria</taxon>
        <taxon>Bacillati</taxon>
        <taxon>Candidatus Sysuimicrobiota</taxon>
        <taxon>Candidatus Sysuimicrobiia</taxon>
        <taxon>Candidatus Sysuimicrobiales</taxon>
        <taxon>Candidatus Segetimicrobiaceae</taxon>
        <taxon>Candidatus Segetimicrobium</taxon>
    </lineage>
</organism>
<dbReference type="InterPro" id="IPR000445">
    <property type="entry name" value="HhH_motif"/>
</dbReference>
<dbReference type="GO" id="GO:0140078">
    <property type="term" value="F:class I DNA-(apurinic or apyrimidinic site) endonuclease activity"/>
    <property type="evidence" value="ECO:0007669"/>
    <property type="project" value="UniProtKB-EC"/>
</dbReference>
<dbReference type="InterPro" id="IPR003265">
    <property type="entry name" value="HhH-GPD_domain"/>
</dbReference>
<keyword evidence="9 12" id="KW-0234">DNA repair</keyword>
<protein>
    <recommendedName>
        <fullName evidence="12">Endonuclease III</fullName>
        <ecNumber evidence="12">4.2.99.18</ecNumber>
    </recommendedName>
    <alternativeName>
        <fullName evidence="12">DNA-(apurinic or apyrimidinic site) lyase</fullName>
    </alternativeName>
</protein>
<evidence type="ECO:0000256" key="7">
    <source>
        <dbReference type="ARBA" id="ARBA00023014"/>
    </source>
</evidence>
<evidence type="ECO:0000256" key="5">
    <source>
        <dbReference type="ARBA" id="ARBA00022801"/>
    </source>
</evidence>
<dbReference type="GO" id="GO:0051539">
    <property type="term" value="F:4 iron, 4 sulfur cluster binding"/>
    <property type="evidence" value="ECO:0007669"/>
    <property type="project" value="UniProtKB-UniRule"/>
</dbReference>
<dbReference type="CDD" id="cd00056">
    <property type="entry name" value="ENDO3c"/>
    <property type="match status" value="1"/>
</dbReference>
<dbReference type="FunFam" id="1.10.1670.10:FF:000001">
    <property type="entry name" value="Endonuclease III"/>
    <property type="match status" value="1"/>
</dbReference>
<evidence type="ECO:0000256" key="12">
    <source>
        <dbReference type="HAMAP-Rule" id="MF_00942"/>
    </source>
</evidence>
<keyword evidence="5 12" id="KW-0378">Hydrolase</keyword>
<accession>A0A537IR92</accession>
<feature type="binding site" evidence="12">
    <location>
        <position position="224"/>
    </location>
    <ligand>
        <name>[4Fe-4S] cluster</name>
        <dbReference type="ChEBI" id="CHEBI:49883"/>
    </ligand>
</feature>
<dbReference type="GO" id="GO:0046872">
    <property type="term" value="F:metal ion binding"/>
    <property type="evidence" value="ECO:0007669"/>
    <property type="project" value="UniProtKB-KW"/>
</dbReference>
<evidence type="ECO:0000256" key="11">
    <source>
        <dbReference type="ARBA" id="ARBA00023295"/>
    </source>
</evidence>
<keyword evidence="14" id="KW-0540">Nuclease</keyword>
<evidence type="ECO:0000259" key="13">
    <source>
        <dbReference type="SMART" id="SM00478"/>
    </source>
</evidence>
<dbReference type="Proteomes" id="UP000318834">
    <property type="component" value="Unassembled WGS sequence"/>
</dbReference>
<dbReference type="GO" id="GO:0003677">
    <property type="term" value="F:DNA binding"/>
    <property type="evidence" value="ECO:0007669"/>
    <property type="project" value="UniProtKB-UniRule"/>
</dbReference>
<evidence type="ECO:0000256" key="9">
    <source>
        <dbReference type="ARBA" id="ARBA00023204"/>
    </source>
</evidence>
<sequence length="255" mass="29425">MPASSRTRKAASPRAERSARRWRRALRIIALLRERYPRVRLPLAHRDPFQLLVATILSAQCTDAMVNRVTPMLFERYPTPQAMAAARVRDVEQIVRPTGFFRQKTKAIINMSRSLVERFSGRVPPRMEELLTLEGVGRKTANVILSAKRLEPWGRGEDRADGLGIVVDTHVRRVSQRLGLASTDDPEKIEEQLMSVIPRQEWDSFSLRLIYFGREVCTAKRPMCLTCPLKRLCPSAPFLGNPPWMRRRRRARRFP</sequence>
<proteinExistence type="inferred from homology"/>
<keyword evidence="11 12" id="KW-0326">Glycosidase</keyword>
<comment type="similarity">
    <text evidence="1 12">Belongs to the Nth/MutY family.</text>
</comment>
<evidence type="ECO:0000256" key="3">
    <source>
        <dbReference type="ARBA" id="ARBA00022723"/>
    </source>
</evidence>
<dbReference type="NCBIfam" id="TIGR01083">
    <property type="entry name" value="nth"/>
    <property type="match status" value="1"/>
</dbReference>
<dbReference type="Pfam" id="PF00633">
    <property type="entry name" value="HHH"/>
    <property type="match status" value="1"/>
</dbReference>
<comment type="catalytic activity">
    <reaction evidence="12">
        <text>2'-deoxyribonucleotide-(2'-deoxyribose 5'-phosphate)-2'-deoxyribonucleotide-DNA = a 3'-end 2'-deoxyribonucleotide-(2,3-dehydro-2,3-deoxyribose 5'-phosphate)-DNA + a 5'-end 5'-phospho-2'-deoxyribonucleoside-DNA + H(+)</text>
        <dbReference type="Rhea" id="RHEA:66592"/>
        <dbReference type="Rhea" id="RHEA-COMP:13180"/>
        <dbReference type="Rhea" id="RHEA-COMP:16897"/>
        <dbReference type="Rhea" id="RHEA-COMP:17067"/>
        <dbReference type="ChEBI" id="CHEBI:15378"/>
        <dbReference type="ChEBI" id="CHEBI:136412"/>
        <dbReference type="ChEBI" id="CHEBI:157695"/>
        <dbReference type="ChEBI" id="CHEBI:167181"/>
        <dbReference type="EC" id="4.2.99.18"/>
    </reaction>
</comment>
<keyword evidence="10 12" id="KW-0456">Lyase</keyword>
<dbReference type="EC" id="4.2.99.18" evidence="12"/>
<evidence type="ECO:0000313" key="15">
    <source>
        <dbReference type="Proteomes" id="UP000318834"/>
    </source>
</evidence>
<dbReference type="SMART" id="SM00478">
    <property type="entry name" value="ENDO3c"/>
    <property type="match status" value="1"/>
</dbReference>
<dbReference type="FunFam" id="1.10.340.30:FF:000001">
    <property type="entry name" value="Endonuclease III"/>
    <property type="match status" value="1"/>
</dbReference>
<feature type="domain" description="HhH-GPD" evidence="13">
    <location>
        <begin position="57"/>
        <end position="215"/>
    </location>
</feature>
<evidence type="ECO:0000256" key="4">
    <source>
        <dbReference type="ARBA" id="ARBA00022763"/>
    </source>
</evidence>
<dbReference type="PANTHER" id="PTHR10359:SF18">
    <property type="entry name" value="ENDONUCLEASE III"/>
    <property type="match status" value="1"/>
</dbReference>
<evidence type="ECO:0000256" key="6">
    <source>
        <dbReference type="ARBA" id="ARBA00023004"/>
    </source>
</evidence>
<feature type="binding site" evidence="12">
    <location>
        <position position="227"/>
    </location>
    <ligand>
        <name>[4Fe-4S] cluster</name>
        <dbReference type="ChEBI" id="CHEBI:49883"/>
    </ligand>
</feature>